<comment type="caution">
    <text evidence="1">The sequence shown here is derived from an EMBL/GenBank/DDBJ whole genome shotgun (WGS) entry which is preliminary data.</text>
</comment>
<name>A0A392UNF9_9FABA</name>
<keyword evidence="2" id="KW-1185">Reference proteome</keyword>
<sequence>AALVCYDLLHATAVERRGPVTNRGDVLGSFP</sequence>
<dbReference type="EMBL" id="LXQA010835457">
    <property type="protein sequence ID" value="MCI73295.1"/>
    <property type="molecule type" value="Genomic_DNA"/>
</dbReference>
<accession>A0A392UNF9</accession>
<evidence type="ECO:0000313" key="2">
    <source>
        <dbReference type="Proteomes" id="UP000265520"/>
    </source>
</evidence>
<organism evidence="1 2">
    <name type="scientific">Trifolium medium</name>
    <dbReference type="NCBI Taxonomy" id="97028"/>
    <lineage>
        <taxon>Eukaryota</taxon>
        <taxon>Viridiplantae</taxon>
        <taxon>Streptophyta</taxon>
        <taxon>Embryophyta</taxon>
        <taxon>Tracheophyta</taxon>
        <taxon>Spermatophyta</taxon>
        <taxon>Magnoliopsida</taxon>
        <taxon>eudicotyledons</taxon>
        <taxon>Gunneridae</taxon>
        <taxon>Pentapetalae</taxon>
        <taxon>rosids</taxon>
        <taxon>fabids</taxon>
        <taxon>Fabales</taxon>
        <taxon>Fabaceae</taxon>
        <taxon>Papilionoideae</taxon>
        <taxon>50 kb inversion clade</taxon>
        <taxon>NPAAA clade</taxon>
        <taxon>Hologalegina</taxon>
        <taxon>IRL clade</taxon>
        <taxon>Trifolieae</taxon>
        <taxon>Trifolium</taxon>
    </lineage>
</organism>
<dbReference type="Proteomes" id="UP000265520">
    <property type="component" value="Unassembled WGS sequence"/>
</dbReference>
<dbReference type="AlphaFoldDB" id="A0A392UNF9"/>
<protein>
    <submittedName>
        <fullName evidence="1">Uncharacterized protein</fullName>
    </submittedName>
</protein>
<reference evidence="1 2" key="1">
    <citation type="journal article" date="2018" name="Front. Plant Sci.">
        <title>Red Clover (Trifolium pratense) and Zigzag Clover (T. medium) - A Picture of Genomic Similarities and Differences.</title>
        <authorList>
            <person name="Dluhosova J."/>
            <person name="Istvanek J."/>
            <person name="Nedelnik J."/>
            <person name="Repkova J."/>
        </authorList>
    </citation>
    <scope>NUCLEOTIDE SEQUENCE [LARGE SCALE GENOMIC DNA]</scope>
    <source>
        <strain evidence="2">cv. 10/8</strain>
        <tissue evidence="1">Leaf</tissue>
    </source>
</reference>
<proteinExistence type="predicted"/>
<evidence type="ECO:0000313" key="1">
    <source>
        <dbReference type="EMBL" id="MCI73295.1"/>
    </source>
</evidence>
<feature type="non-terminal residue" evidence="1">
    <location>
        <position position="1"/>
    </location>
</feature>